<keyword evidence="2 3" id="KW-0040">ANK repeat</keyword>
<dbReference type="EMBL" id="CP036272">
    <property type="protein sequence ID" value="QDT61955.1"/>
    <property type="molecule type" value="Genomic_DNA"/>
</dbReference>
<dbReference type="InterPro" id="IPR002110">
    <property type="entry name" value="Ankyrin_rpt"/>
</dbReference>
<keyword evidence="1" id="KW-0677">Repeat</keyword>
<feature type="repeat" description="ANK" evidence="3">
    <location>
        <begin position="351"/>
        <end position="383"/>
    </location>
</feature>
<dbReference type="InterPro" id="IPR036770">
    <property type="entry name" value="Ankyrin_rpt-contain_sf"/>
</dbReference>
<dbReference type="PANTHER" id="PTHR24166:SF48">
    <property type="entry name" value="PROTEIN VAPYRIN"/>
    <property type="match status" value="1"/>
</dbReference>
<dbReference type="Proteomes" id="UP000315003">
    <property type="component" value="Chromosome"/>
</dbReference>
<dbReference type="PROSITE" id="PS50088">
    <property type="entry name" value="ANK_REPEAT"/>
    <property type="match status" value="7"/>
</dbReference>
<feature type="repeat" description="ANK" evidence="3">
    <location>
        <begin position="254"/>
        <end position="286"/>
    </location>
</feature>
<feature type="repeat" description="ANK" evidence="3">
    <location>
        <begin position="430"/>
        <end position="462"/>
    </location>
</feature>
<proteinExistence type="predicted"/>
<dbReference type="SUPFAM" id="SSF48403">
    <property type="entry name" value="Ankyrin repeat"/>
    <property type="match status" value="1"/>
</dbReference>
<reference evidence="4 5" key="1">
    <citation type="submission" date="2019-02" db="EMBL/GenBank/DDBJ databases">
        <title>Deep-cultivation of Planctomycetes and their phenomic and genomic characterization uncovers novel biology.</title>
        <authorList>
            <person name="Wiegand S."/>
            <person name="Jogler M."/>
            <person name="Boedeker C."/>
            <person name="Pinto D."/>
            <person name="Vollmers J."/>
            <person name="Rivas-Marin E."/>
            <person name="Kohn T."/>
            <person name="Peeters S.H."/>
            <person name="Heuer A."/>
            <person name="Rast P."/>
            <person name="Oberbeckmann S."/>
            <person name="Bunk B."/>
            <person name="Jeske O."/>
            <person name="Meyerdierks A."/>
            <person name="Storesund J.E."/>
            <person name="Kallscheuer N."/>
            <person name="Luecker S."/>
            <person name="Lage O.M."/>
            <person name="Pohl T."/>
            <person name="Merkel B.J."/>
            <person name="Hornburger P."/>
            <person name="Mueller R.-W."/>
            <person name="Bruemmer F."/>
            <person name="Labrenz M."/>
            <person name="Spormann A.M."/>
            <person name="Op den Camp H."/>
            <person name="Overmann J."/>
            <person name="Amann R."/>
            <person name="Jetten M.S.M."/>
            <person name="Mascher T."/>
            <person name="Medema M.H."/>
            <person name="Devos D.P."/>
            <person name="Kaster A.-K."/>
            <person name="Ovreas L."/>
            <person name="Rohde M."/>
            <person name="Galperin M.Y."/>
            <person name="Jogler C."/>
        </authorList>
    </citation>
    <scope>NUCLEOTIDE SEQUENCE [LARGE SCALE GENOMIC DNA]</scope>
    <source>
        <strain evidence="4 5">SV_7m_r</strain>
    </source>
</reference>
<dbReference type="InterPro" id="IPR050889">
    <property type="entry name" value="Dendritic_Spine_Reg/Scaffold"/>
</dbReference>
<dbReference type="SMART" id="SM00248">
    <property type="entry name" value="ANK"/>
    <property type="match status" value="9"/>
</dbReference>
<evidence type="ECO:0000256" key="2">
    <source>
        <dbReference type="ARBA" id="ARBA00023043"/>
    </source>
</evidence>
<dbReference type="EC" id="2.7.1.-" evidence="4"/>
<dbReference type="GO" id="GO:0016740">
    <property type="term" value="F:transferase activity"/>
    <property type="evidence" value="ECO:0007669"/>
    <property type="project" value="UniProtKB-KW"/>
</dbReference>
<protein>
    <submittedName>
        <fullName evidence="4">Phosphocholine transferase AnkX</fullName>
        <ecNumber evidence="4">2.7.1.-</ecNumber>
    </submittedName>
</protein>
<dbReference type="Gene3D" id="1.25.40.20">
    <property type="entry name" value="Ankyrin repeat-containing domain"/>
    <property type="match status" value="4"/>
</dbReference>
<dbReference type="Pfam" id="PF00023">
    <property type="entry name" value="Ank"/>
    <property type="match status" value="1"/>
</dbReference>
<organism evidence="4 5">
    <name type="scientific">Stieleria bergensis</name>
    <dbReference type="NCBI Taxonomy" id="2528025"/>
    <lineage>
        <taxon>Bacteria</taxon>
        <taxon>Pseudomonadati</taxon>
        <taxon>Planctomycetota</taxon>
        <taxon>Planctomycetia</taxon>
        <taxon>Pirellulales</taxon>
        <taxon>Pirellulaceae</taxon>
        <taxon>Stieleria</taxon>
    </lineage>
</organism>
<evidence type="ECO:0000313" key="5">
    <source>
        <dbReference type="Proteomes" id="UP000315003"/>
    </source>
</evidence>
<evidence type="ECO:0000313" key="4">
    <source>
        <dbReference type="EMBL" id="QDT61955.1"/>
    </source>
</evidence>
<keyword evidence="4" id="KW-0808">Transferase</keyword>
<sequence length="519" mass="55700">MKTHMNTRRWWITVWLGLCLAILSQASLTTLCCDAQQTISNTGSISPLADAIEQQDHALANRFLQQSDAKQLLQQKQADGMTALHWAVQHGDIHWAKRLLAAGAPVDAATEYGITPLWIACSQGHTSIAAELLRSGADVERTHVGNVTYLMLAAKQGSADLIDKLVEQGSDLDAQQRSGQTAIMWAAAYGNADAVGRLAKHGADLSVTTGSGFTAFHFACRQGCTETAMLFCDLGVDVNQPMKPKNSSGRNPRKGMTPLMLAVESAHYELALKLVEQGADPNDQSSGFAPLHALAWVRRPQKGDNPEGDPPPRVTGDLSALQFVKALVDKGASVNLPVKRGSTPKGRLGTRGATPFLLASQTCDLPLMKTLLKLGADPTLTNADGCTALLAAAGIGNHHVGEHPGTAAEIRQTVLSLHDLGLQINHVDDNGESIMHAAAYRLSPEMVSLVTELGADPEIWDRKNKYGWTPMLIAMGQRPGSVKPDPATMKAIYRALGPRAKLPRDEKLTGPQWESLDKP</sequence>
<evidence type="ECO:0000256" key="3">
    <source>
        <dbReference type="PROSITE-ProRule" id="PRU00023"/>
    </source>
</evidence>
<name>A0A517T0N5_9BACT</name>
<dbReference type="Pfam" id="PF12796">
    <property type="entry name" value="Ank_2"/>
    <property type="match status" value="2"/>
</dbReference>
<dbReference type="PANTHER" id="PTHR24166">
    <property type="entry name" value="ROLLING PEBBLES, ISOFORM B"/>
    <property type="match status" value="1"/>
</dbReference>
<feature type="repeat" description="ANK" evidence="3">
    <location>
        <begin position="145"/>
        <end position="177"/>
    </location>
</feature>
<evidence type="ECO:0000256" key="1">
    <source>
        <dbReference type="ARBA" id="ARBA00022737"/>
    </source>
</evidence>
<feature type="repeat" description="ANK" evidence="3">
    <location>
        <begin position="178"/>
        <end position="210"/>
    </location>
</feature>
<dbReference type="OrthoDB" id="211931at2"/>
<feature type="repeat" description="ANK" evidence="3">
    <location>
        <begin position="112"/>
        <end position="144"/>
    </location>
</feature>
<keyword evidence="5" id="KW-1185">Reference proteome</keyword>
<feature type="repeat" description="ANK" evidence="3">
    <location>
        <begin position="79"/>
        <end position="111"/>
    </location>
</feature>
<accession>A0A517T0N5</accession>
<dbReference type="PROSITE" id="PS50297">
    <property type="entry name" value="ANK_REP_REGION"/>
    <property type="match status" value="6"/>
</dbReference>
<gene>
    <name evidence="4" type="primary">ankX</name>
    <name evidence="4" type="ORF">SV7mr_44960</name>
</gene>
<dbReference type="Pfam" id="PF13637">
    <property type="entry name" value="Ank_4"/>
    <property type="match status" value="2"/>
</dbReference>
<dbReference type="AlphaFoldDB" id="A0A517T0N5"/>